<dbReference type="GO" id="GO:0044550">
    <property type="term" value="P:secondary metabolite biosynthetic process"/>
    <property type="evidence" value="ECO:0007669"/>
    <property type="project" value="TreeGrafter"/>
</dbReference>
<feature type="binding site" evidence="3">
    <location>
        <begin position="455"/>
        <end position="456"/>
    </location>
    <ligand>
        <name>FAD</name>
        <dbReference type="ChEBI" id="CHEBI:57692"/>
    </ligand>
</feature>
<dbReference type="PIRSF" id="PIRSF000137">
    <property type="entry name" value="Alcohol_oxidase"/>
    <property type="match status" value="1"/>
</dbReference>
<evidence type="ECO:0000259" key="4">
    <source>
        <dbReference type="Pfam" id="PF00732"/>
    </source>
</evidence>
<evidence type="ECO:0000256" key="3">
    <source>
        <dbReference type="PIRSR" id="PIRSR000137-2"/>
    </source>
</evidence>
<evidence type="ECO:0000313" key="7">
    <source>
        <dbReference type="Proteomes" id="UP000800036"/>
    </source>
</evidence>
<dbReference type="GO" id="GO:0050660">
    <property type="term" value="F:flavin adenine dinucleotide binding"/>
    <property type="evidence" value="ECO:0007669"/>
    <property type="project" value="InterPro"/>
</dbReference>
<organism evidence="6 7">
    <name type="scientific">Bimuria novae-zelandiae CBS 107.79</name>
    <dbReference type="NCBI Taxonomy" id="1447943"/>
    <lineage>
        <taxon>Eukaryota</taxon>
        <taxon>Fungi</taxon>
        <taxon>Dikarya</taxon>
        <taxon>Ascomycota</taxon>
        <taxon>Pezizomycotina</taxon>
        <taxon>Dothideomycetes</taxon>
        <taxon>Pleosporomycetidae</taxon>
        <taxon>Pleosporales</taxon>
        <taxon>Massarineae</taxon>
        <taxon>Didymosphaeriaceae</taxon>
        <taxon>Bimuria</taxon>
    </lineage>
</organism>
<comment type="similarity">
    <text evidence="1">Belongs to the GMC oxidoreductase family.</text>
</comment>
<dbReference type="InterPro" id="IPR036188">
    <property type="entry name" value="FAD/NAD-bd_sf"/>
</dbReference>
<evidence type="ECO:0000256" key="2">
    <source>
        <dbReference type="ARBA" id="ARBA00023180"/>
    </source>
</evidence>
<dbReference type="Gene3D" id="3.30.560.10">
    <property type="entry name" value="Glucose Oxidase, domain 3"/>
    <property type="match status" value="1"/>
</dbReference>
<dbReference type="Gene3D" id="3.50.50.60">
    <property type="entry name" value="FAD/NAD(P)-binding domain"/>
    <property type="match status" value="1"/>
</dbReference>
<feature type="domain" description="Glucose-methanol-choline oxidoreductase C-terminal" evidence="5">
    <location>
        <begin position="327"/>
        <end position="463"/>
    </location>
</feature>
<name>A0A6A5V193_9PLEO</name>
<protein>
    <submittedName>
        <fullName evidence="6">Alcohol oxidase</fullName>
    </submittedName>
</protein>
<dbReference type="PANTHER" id="PTHR11552:SF138">
    <property type="entry name" value="DEHYDROGENASE PKFF-RELATED"/>
    <property type="match status" value="1"/>
</dbReference>
<sequence length="474" mass="50600">MWFPRAHAGALKKWAALVGDNSFLFENMLPYYKKVSTFTPPNKKTRITNATTPYDASVWSIGGPVQASYPNWANPISSWIEKGLKAMGIPALSGGLADGKVWGYGYPASTIDPAQESRSSSSTSYLREALKKSTNLNLYKNTLAKKITFDGSKKATGAIVSAGGVEFPLTATKEVIVSAGFARSPQLLMVSGIGPASTLQSFGVPVVADLPGVGQNMWDHPLVAPSYRVNVLTHSGFSDPAVVAEHTALYRNSLTGLLTNNGGDILAFDKFNSSQVSKGTADALAAFSTDWPSLMFMFLDAYLGYNENGGSGPDGNYASPMIALTAPFSRGNVTIASSDTADNPIISPNWLLDPRDQEQIIAAFRRARQVFTQKETRPIVIGDEVFPGLDVQSDAQILAVLKKQVFSAYHGSCTCAMGPKGEKMSVVGTEGRVYGVRGLRVVDASIFPVLPPGAPQHTVYALAEKIADDILTGN</sequence>
<dbReference type="InterPro" id="IPR007867">
    <property type="entry name" value="GMC_OxRtase_C"/>
</dbReference>
<accession>A0A6A5V193</accession>
<dbReference type="SUPFAM" id="SSF51905">
    <property type="entry name" value="FAD/NAD(P)-binding domain"/>
    <property type="match status" value="1"/>
</dbReference>
<dbReference type="SUPFAM" id="SSF54373">
    <property type="entry name" value="FAD-linked reductases, C-terminal domain"/>
    <property type="match status" value="1"/>
</dbReference>
<comment type="cofactor">
    <cofactor evidence="3">
        <name>FAD</name>
        <dbReference type="ChEBI" id="CHEBI:57692"/>
    </cofactor>
</comment>
<keyword evidence="3" id="KW-0274">FAD</keyword>
<keyword evidence="7" id="KW-1185">Reference proteome</keyword>
<dbReference type="OrthoDB" id="269227at2759"/>
<evidence type="ECO:0000256" key="1">
    <source>
        <dbReference type="ARBA" id="ARBA00010790"/>
    </source>
</evidence>
<dbReference type="Pfam" id="PF00732">
    <property type="entry name" value="GMC_oxred_N"/>
    <property type="match status" value="1"/>
</dbReference>
<dbReference type="InterPro" id="IPR012132">
    <property type="entry name" value="GMC_OxRdtase"/>
</dbReference>
<dbReference type="InterPro" id="IPR000172">
    <property type="entry name" value="GMC_OxRdtase_N"/>
</dbReference>
<dbReference type="EMBL" id="ML976716">
    <property type="protein sequence ID" value="KAF1968846.1"/>
    <property type="molecule type" value="Genomic_DNA"/>
</dbReference>
<keyword evidence="3" id="KW-0285">Flavoprotein</keyword>
<reference evidence="6" key="1">
    <citation type="journal article" date="2020" name="Stud. Mycol.">
        <title>101 Dothideomycetes genomes: a test case for predicting lifestyles and emergence of pathogens.</title>
        <authorList>
            <person name="Haridas S."/>
            <person name="Albert R."/>
            <person name="Binder M."/>
            <person name="Bloem J."/>
            <person name="Labutti K."/>
            <person name="Salamov A."/>
            <person name="Andreopoulos B."/>
            <person name="Baker S."/>
            <person name="Barry K."/>
            <person name="Bills G."/>
            <person name="Bluhm B."/>
            <person name="Cannon C."/>
            <person name="Castanera R."/>
            <person name="Culley D."/>
            <person name="Daum C."/>
            <person name="Ezra D."/>
            <person name="Gonzalez J."/>
            <person name="Henrissat B."/>
            <person name="Kuo A."/>
            <person name="Liang C."/>
            <person name="Lipzen A."/>
            <person name="Lutzoni F."/>
            <person name="Magnuson J."/>
            <person name="Mondo S."/>
            <person name="Nolan M."/>
            <person name="Ohm R."/>
            <person name="Pangilinan J."/>
            <person name="Park H.-J."/>
            <person name="Ramirez L."/>
            <person name="Alfaro M."/>
            <person name="Sun H."/>
            <person name="Tritt A."/>
            <person name="Yoshinaga Y."/>
            <person name="Zwiers L.-H."/>
            <person name="Turgeon B."/>
            <person name="Goodwin S."/>
            <person name="Spatafora J."/>
            <person name="Crous P."/>
            <person name="Grigoriev I."/>
        </authorList>
    </citation>
    <scope>NUCLEOTIDE SEQUENCE</scope>
    <source>
        <strain evidence="6">CBS 107.79</strain>
    </source>
</reference>
<proteinExistence type="inferred from homology"/>
<dbReference type="GO" id="GO:0016614">
    <property type="term" value="F:oxidoreductase activity, acting on CH-OH group of donors"/>
    <property type="evidence" value="ECO:0007669"/>
    <property type="project" value="InterPro"/>
</dbReference>
<evidence type="ECO:0000259" key="5">
    <source>
        <dbReference type="Pfam" id="PF05199"/>
    </source>
</evidence>
<keyword evidence="2" id="KW-0325">Glycoprotein</keyword>
<evidence type="ECO:0000313" key="6">
    <source>
        <dbReference type="EMBL" id="KAF1968846.1"/>
    </source>
</evidence>
<dbReference type="Pfam" id="PF05199">
    <property type="entry name" value="GMC_oxred_C"/>
    <property type="match status" value="1"/>
</dbReference>
<dbReference type="Proteomes" id="UP000800036">
    <property type="component" value="Unassembled WGS sequence"/>
</dbReference>
<dbReference type="AlphaFoldDB" id="A0A6A5V193"/>
<gene>
    <name evidence="6" type="ORF">BU23DRAFT_558220</name>
</gene>
<dbReference type="PANTHER" id="PTHR11552">
    <property type="entry name" value="GLUCOSE-METHANOL-CHOLINE GMC OXIDOREDUCTASE"/>
    <property type="match status" value="1"/>
</dbReference>
<feature type="domain" description="Glucose-methanol-choline oxidoreductase N-terminal" evidence="4">
    <location>
        <begin position="3"/>
        <end position="221"/>
    </location>
</feature>